<feature type="domain" description="HTH araC/xylS-type" evidence="7">
    <location>
        <begin position="433"/>
        <end position="531"/>
    </location>
</feature>
<dbReference type="PROSITE" id="PS50110">
    <property type="entry name" value="RESPONSE_REGULATORY"/>
    <property type="match status" value="1"/>
</dbReference>
<evidence type="ECO:0000313" key="9">
    <source>
        <dbReference type="EMBL" id="SHK21322.1"/>
    </source>
</evidence>
<dbReference type="GO" id="GO:0003700">
    <property type="term" value="F:DNA-binding transcription factor activity"/>
    <property type="evidence" value="ECO:0007669"/>
    <property type="project" value="InterPro"/>
</dbReference>
<feature type="modified residue" description="4-aspartylphosphate" evidence="6">
    <location>
        <position position="54"/>
    </location>
</feature>
<dbReference type="PROSITE" id="PS01124">
    <property type="entry name" value="HTH_ARAC_FAMILY_2"/>
    <property type="match status" value="1"/>
</dbReference>
<keyword evidence="4" id="KW-0804">Transcription</keyword>
<dbReference type="STRING" id="1121322.SAMN02745136_01942"/>
<dbReference type="PROSITE" id="PS00041">
    <property type="entry name" value="HTH_ARAC_FAMILY_1"/>
    <property type="match status" value="1"/>
</dbReference>
<dbReference type="RefSeq" id="WP_073275272.1">
    <property type="nucleotide sequence ID" value="NZ_FRAC01000010.1"/>
</dbReference>
<evidence type="ECO:0000256" key="2">
    <source>
        <dbReference type="ARBA" id="ARBA00023015"/>
    </source>
</evidence>
<evidence type="ECO:0000259" key="8">
    <source>
        <dbReference type="PROSITE" id="PS50110"/>
    </source>
</evidence>
<dbReference type="EMBL" id="FRAC01000010">
    <property type="protein sequence ID" value="SHK21322.1"/>
    <property type="molecule type" value="Genomic_DNA"/>
</dbReference>
<accession>A0A1M6QM41</accession>
<feature type="domain" description="Response regulatory" evidence="8">
    <location>
        <begin position="2"/>
        <end position="119"/>
    </location>
</feature>
<dbReference type="Pfam" id="PF00072">
    <property type="entry name" value="Response_reg"/>
    <property type="match status" value="1"/>
</dbReference>
<dbReference type="InterPro" id="IPR011006">
    <property type="entry name" value="CheY-like_superfamily"/>
</dbReference>
<keyword evidence="3" id="KW-0238">DNA-binding</keyword>
<evidence type="ECO:0000313" key="10">
    <source>
        <dbReference type="Proteomes" id="UP000184386"/>
    </source>
</evidence>
<keyword evidence="6" id="KW-0597">Phosphoprotein</keyword>
<dbReference type="AlphaFoldDB" id="A0A1M6QM41"/>
<sequence>MNVILIDDDHSTVEMLQTTISWNTLGIDKILTAYNIQQAKSLFQEIAIDIMICDIEMPNGTGIELLEWLRNRNSNVKTIFLTNHAEFNFSQQAIKLESIDFILKMSSIEVIEAALRRAVNIVKTIEITNRYLDYGHQWENSRGLFSNKFWHDLCIGKKYTEKAKILLDAKKYGINIDFHIKSIIIYITASRSQEALQDWNHTETDFCMANISSEVLFNDSNSSYIINLEKDNKVALAAICHPGVISFQMADIKNMCQELSDLYRKIMNCHVHFYISEPCYCEQFPDTLIKLEELDNNNVDSTQIIMWNMEESSNYNLIEKNTNIDFEELYPLLLTGQTVLLISKVKEFFMIAQEQKLGSQFTCRLSQHYNQILYTAIKEKNLEFNCILEGERELLLYNHSTKSVYDLLKWITISATRFSNELQNQKQPPSVITEVEKYIDENFQNRITKSEIAHFVYLNPDYLAKFFKKETGILLSDYINQVRIEKSKPLLNDLSISLSDVSAMVGFDYYSYYSTIFKKNEGITPKEYRAGNLSKMPRYS</sequence>
<dbReference type="Proteomes" id="UP000184386">
    <property type="component" value="Unassembled WGS sequence"/>
</dbReference>
<dbReference type="InterPro" id="IPR018060">
    <property type="entry name" value="HTH_AraC"/>
</dbReference>
<evidence type="ECO:0000256" key="4">
    <source>
        <dbReference type="ARBA" id="ARBA00023163"/>
    </source>
</evidence>
<dbReference type="Gene3D" id="3.40.50.2300">
    <property type="match status" value="1"/>
</dbReference>
<dbReference type="Gene3D" id="1.10.10.60">
    <property type="entry name" value="Homeodomain-like"/>
    <property type="match status" value="2"/>
</dbReference>
<dbReference type="CDD" id="cd17536">
    <property type="entry name" value="REC_YesN-like"/>
    <property type="match status" value="1"/>
</dbReference>
<dbReference type="PANTHER" id="PTHR43280">
    <property type="entry name" value="ARAC-FAMILY TRANSCRIPTIONAL REGULATOR"/>
    <property type="match status" value="1"/>
</dbReference>
<comment type="function">
    <text evidence="5">May play the central regulatory role in sporulation. It may be an element of the effector pathway responsible for the activation of sporulation genes in response to nutritional stress. Spo0A may act in concert with spo0H (a sigma factor) to control the expression of some genes that are critical to the sporulation process.</text>
</comment>
<dbReference type="SMART" id="SM00448">
    <property type="entry name" value="REC"/>
    <property type="match status" value="1"/>
</dbReference>
<dbReference type="GO" id="GO:0000160">
    <property type="term" value="P:phosphorelay signal transduction system"/>
    <property type="evidence" value="ECO:0007669"/>
    <property type="project" value="InterPro"/>
</dbReference>
<gene>
    <name evidence="9" type="ORF">SAMN02745136_01942</name>
</gene>
<proteinExistence type="predicted"/>
<dbReference type="InterPro" id="IPR018062">
    <property type="entry name" value="HTH_AraC-typ_CS"/>
</dbReference>
<evidence type="ECO:0000259" key="7">
    <source>
        <dbReference type="PROSITE" id="PS01124"/>
    </source>
</evidence>
<dbReference type="SUPFAM" id="SSF52172">
    <property type="entry name" value="CheY-like"/>
    <property type="match status" value="1"/>
</dbReference>
<dbReference type="GO" id="GO:0043565">
    <property type="term" value="F:sequence-specific DNA binding"/>
    <property type="evidence" value="ECO:0007669"/>
    <property type="project" value="InterPro"/>
</dbReference>
<dbReference type="Pfam" id="PF12833">
    <property type="entry name" value="HTH_18"/>
    <property type="match status" value="1"/>
</dbReference>
<protein>
    <recommendedName>
        <fullName evidence="1">Stage 0 sporulation protein A homolog</fullName>
    </recommendedName>
</protein>
<dbReference type="InterPro" id="IPR001789">
    <property type="entry name" value="Sig_transdc_resp-reg_receiver"/>
</dbReference>
<organism evidence="9 10">
    <name type="scientific">Anaerocolumna jejuensis DSM 15929</name>
    <dbReference type="NCBI Taxonomy" id="1121322"/>
    <lineage>
        <taxon>Bacteria</taxon>
        <taxon>Bacillati</taxon>
        <taxon>Bacillota</taxon>
        <taxon>Clostridia</taxon>
        <taxon>Lachnospirales</taxon>
        <taxon>Lachnospiraceae</taxon>
        <taxon>Anaerocolumna</taxon>
    </lineage>
</organism>
<dbReference type="PANTHER" id="PTHR43280:SF2">
    <property type="entry name" value="HTH-TYPE TRANSCRIPTIONAL REGULATOR EXSA"/>
    <property type="match status" value="1"/>
</dbReference>
<dbReference type="SMART" id="SM00342">
    <property type="entry name" value="HTH_ARAC"/>
    <property type="match status" value="1"/>
</dbReference>
<evidence type="ECO:0000256" key="3">
    <source>
        <dbReference type="ARBA" id="ARBA00023125"/>
    </source>
</evidence>
<dbReference type="InterPro" id="IPR009057">
    <property type="entry name" value="Homeodomain-like_sf"/>
</dbReference>
<evidence type="ECO:0000256" key="6">
    <source>
        <dbReference type="PROSITE-ProRule" id="PRU00169"/>
    </source>
</evidence>
<dbReference type="SUPFAM" id="SSF46689">
    <property type="entry name" value="Homeodomain-like"/>
    <property type="match status" value="2"/>
</dbReference>
<reference evidence="9 10" key="1">
    <citation type="submission" date="2016-11" db="EMBL/GenBank/DDBJ databases">
        <authorList>
            <person name="Jaros S."/>
            <person name="Januszkiewicz K."/>
            <person name="Wedrychowicz H."/>
        </authorList>
    </citation>
    <scope>NUCLEOTIDE SEQUENCE [LARGE SCALE GENOMIC DNA]</scope>
    <source>
        <strain evidence="9 10">DSM 15929</strain>
    </source>
</reference>
<keyword evidence="10" id="KW-1185">Reference proteome</keyword>
<evidence type="ECO:0000256" key="5">
    <source>
        <dbReference type="ARBA" id="ARBA00024867"/>
    </source>
</evidence>
<name>A0A1M6QM41_9FIRM</name>
<keyword evidence="2" id="KW-0805">Transcription regulation</keyword>
<evidence type="ECO:0000256" key="1">
    <source>
        <dbReference type="ARBA" id="ARBA00018672"/>
    </source>
</evidence>